<comment type="caution">
    <text evidence="4">The sequence shown here is derived from an EMBL/GenBank/DDBJ whole genome shotgun (WGS) entry which is preliminary data.</text>
</comment>
<dbReference type="InterPro" id="IPR050493">
    <property type="entry name" value="FAD-dep_Monooxygenase_BioMet"/>
</dbReference>
<sequence length="426" mass="46589">MACRWMWWRSCAKICSNRCWTTRAPARWRRSSSLRVAVAGSGIAGLASAARLARAGHDVTIFERFDAPRPVGAGLLLQPSGLQALEGLDIRDQVEARGAHVSRLIGRNMRGRAVLDLRYRDARRDDYGVGIHRASLFDLLLTAAREAGAQFRTGCDVASIAGIDTDAPRLSLAGGEETDGFDLVLVCDGAHSRLRRIVCSQARERVFPWGAFWAIRPDPDGAREGELEQVYDGCRIMIGLLPVGDNPADAEGRPGVSVFWSVRADAREAVLAAGDEAFRDGFARYWPRAARAVGDAGLDEFAYAAYQDAIVPRWRRGRVMLLGDAAHAMSPQLGQGANLALCDAAALAQAFAGEARVLHAMKSAERARRPATTYYSLMSRALTPVFQSSSKLLGWARDIVFNLSGRLPGLRHWMGWTLTGRGRMPW</sequence>
<dbReference type="PANTHER" id="PTHR13789">
    <property type="entry name" value="MONOOXYGENASE"/>
    <property type="match status" value="1"/>
</dbReference>
<dbReference type="GO" id="GO:0004497">
    <property type="term" value="F:monooxygenase activity"/>
    <property type="evidence" value="ECO:0007669"/>
    <property type="project" value="UniProtKB-KW"/>
</dbReference>
<dbReference type="PRINTS" id="PR00420">
    <property type="entry name" value="RNGMNOXGNASE"/>
</dbReference>
<evidence type="ECO:0000313" key="5">
    <source>
        <dbReference type="Proteomes" id="UP000325122"/>
    </source>
</evidence>
<proteinExistence type="predicted"/>
<dbReference type="AlphaFoldDB" id="A0A5M6ZH87"/>
<accession>A0A5M6ZH87</accession>
<reference evidence="4 5" key="1">
    <citation type="submission" date="2019-09" db="EMBL/GenBank/DDBJ databases">
        <authorList>
            <person name="Kevbrin V."/>
            <person name="Grouzdev D.S."/>
        </authorList>
    </citation>
    <scope>NUCLEOTIDE SEQUENCE [LARGE SCALE GENOMIC DNA]</scope>
    <source>
        <strain evidence="4 5">G-192</strain>
    </source>
</reference>
<gene>
    <name evidence="4" type="ORF">F1654_11780</name>
</gene>
<evidence type="ECO:0000256" key="2">
    <source>
        <dbReference type="ARBA" id="ARBA00023033"/>
    </source>
</evidence>
<dbReference type="InterPro" id="IPR036188">
    <property type="entry name" value="FAD/NAD-bd_sf"/>
</dbReference>
<evidence type="ECO:0000256" key="1">
    <source>
        <dbReference type="ARBA" id="ARBA00023002"/>
    </source>
</evidence>
<name>A0A5M6ZH87_9PROT</name>
<dbReference type="GO" id="GO:0071949">
    <property type="term" value="F:FAD binding"/>
    <property type="evidence" value="ECO:0007669"/>
    <property type="project" value="InterPro"/>
</dbReference>
<protein>
    <submittedName>
        <fullName evidence="4">FAD-dependent monooxygenase</fullName>
    </submittedName>
</protein>
<dbReference type="Gene3D" id="3.50.50.60">
    <property type="entry name" value="FAD/NAD(P)-binding domain"/>
    <property type="match status" value="1"/>
</dbReference>
<dbReference type="InterPro" id="IPR002938">
    <property type="entry name" value="FAD-bd"/>
</dbReference>
<evidence type="ECO:0000259" key="3">
    <source>
        <dbReference type="Pfam" id="PF01494"/>
    </source>
</evidence>
<keyword evidence="1" id="KW-0560">Oxidoreductase</keyword>
<feature type="domain" description="FAD-binding" evidence="3">
    <location>
        <begin position="35"/>
        <end position="355"/>
    </location>
</feature>
<evidence type="ECO:0000313" key="4">
    <source>
        <dbReference type="EMBL" id="KAA5801571.1"/>
    </source>
</evidence>
<dbReference type="Pfam" id="PF01494">
    <property type="entry name" value="FAD_binding_3"/>
    <property type="match status" value="1"/>
</dbReference>
<keyword evidence="2 4" id="KW-0503">Monooxygenase</keyword>
<dbReference type="SUPFAM" id="SSF51905">
    <property type="entry name" value="FAD/NAD(P)-binding domain"/>
    <property type="match status" value="1"/>
</dbReference>
<keyword evidence="5" id="KW-1185">Reference proteome</keyword>
<organism evidence="4 5">
    <name type="scientific">Alkalicaulis satelles</name>
    <dbReference type="NCBI Taxonomy" id="2609175"/>
    <lineage>
        <taxon>Bacteria</taxon>
        <taxon>Pseudomonadati</taxon>
        <taxon>Pseudomonadota</taxon>
        <taxon>Alphaproteobacteria</taxon>
        <taxon>Maricaulales</taxon>
        <taxon>Maricaulaceae</taxon>
        <taxon>Alkalicaulis</taxon>
    </lineage>
</organism>
<dbReference type="EMBL" id="VWOJ01000004">
    <property type="protein sequence ID" value="KAA5801571.1"/>
    <property type="molecule type" value="Genomic_DNA"/>
</dbReference>
<dbReference type="Proteomes" id="UP000325122">
    <property type="component" value="Unassembled WGS sequence"/>
</dbReference>
<dbReference type="PANTHER" id="PTHR13789:SF309">
    <property type="entry name" value="PUTATIVE (AFU_ORTHOLOGUE AFUA_6G14510)-RELATED"/>
    <property type="match status" value="1"/>
</dbReference>